<dbReference type="Proteomes" id="UP000237662">
    <property type="component" value="Unassembled WGS sequence"/>
</dbReference>
<accession>A0A2S6I164</accession>
<gene>
    <name evidence="1" type="ORF">CLV84_3869</name>
</gene>
<dbReference type="EMBL" id="PTJC01000007">
    <property type="protein sequence ID" value="PPK84707.1"/>
    <property type="molecule type" value="Genomic_DNA"/>
</dbReference>
<evidence type="ECO:0000313" key="1">
    <source>
        <dbReference type="EMBL" id="PPK84707.1"/>
    </source>
</evidence>
<proteinExistence type="predicted"/>
<organism evidence="1 2">
    <name type="scientific">Neolewinella xylanilytica</name>
    <dbReference type="NCBI Taxonomy" id="1514080"/>
    <lineage>
        <taxon>Bacteria</taxon>
        <taxon>Pseudomonadati</taxon>
        <taxon>Bacteroidota</taxon>
        <taxon>Saprospiria</taxon>
        <taxon>Saprospirales</taxon>
        <taxon>Lewinellaceae</taxon>
        <taxon>Neolewinella</taxon>
    </lineage>
</organism>
<sequence>MHTKPIFIYLSAVLLLLGMACAPRQLEKPYPAPRTERQYTKAVADAANPRPEKVYRSLLPIVPDNGALVRRVIAGEEYVLVSSWKDDTTFYRNDSVSGFYHTGSYPIWVTAAPQLRDICSPKHFGRREGVDLRLKQLFGMPPTVSKRYFVEFWVRPADLYRPCPDPEVEDGECGLAFTDRSTPEHQEWINTQRLASYSHTDRYANYPWTQLGYTYDWSPRKRSTVGLSEFVIGRNKRVVVNGIYTTAEYCQVAQ</sequence>
<dbReference type="AlphaFoldDB" id="A0A2S6I164"/>
<dbReference type="RefSeq" id="WP_104421425.1">
    <property type="nucleotide sequence ID" value="NZ_PTJC01000007.1"/>
</dbReference>
<protein>
    <submittedName>
        <fullName evidence="1">Uncharacterized protein</fullName>
    </submittedName>
</protein>
<keyword evidence="2" id="KW-1185">Reference proteome</keyword>
<dbReference type="OrthoDB" id="1491905at2"/>
<dbReference type="PROSITE" id="PS51257">
    <property type="entry name" value="PROKAR_LIPOPROTEIN"/>
    <property type="match status" value="1"/>
</dbReference>
<name>A0A2S6I164_9BACT</name>
<reference evidence="1 2" key="1">
    <citation type="submission" date="2018-02" db="EMBL/GenBank/DDBJ databases">
        <title>Genomic Encyclopedia of Archaeal and Bacterial Type Strains, Phase II (KMG-II): from individual species to whole genera.</title>
        <authorList>
            <person name="Goeker M."/>
        </authorList>
    </citation>
    <scope>NUCLEOTIDE SEQUENCE [LARGE SCALE GENOMIC DNA]</scope>
    <source>
        <strain evidence="1 2">DSM 29526</strain>
    </source>
</reference>
<evidence type="ECO:0000313" key="2">
    <source>
        <dbReference type="Proteomes" id="UP000237662"/>
    </source>
</evidence>
<comment type="caution">
    <text evidence="1">The sequence shown here is derived from an EMBL/GenBank/DDBJ whole genome shotgun (WGS) entry which is preliminary data.</text>
</comment>